<reference evidence="2" key="1">
    <citation type="submission" date="2020-10" db="EMBL/GenBank/DDBJ databases">
        <authorList>
            <person name="Abbas A."/>
            <person name="Razzaq R."/>
            <person name="Waqas M."/>
            <person name="Abbas N."/>
            <person name="Nielsen T.K."/>
            <person name="Hansen L.H."/>
            <person name="Hussain S."/>
            <person name="Shahid M."/>
        </authorList>
    </citation>
    <scope>NUCLEOTIDE SEQUENCE</scope>
    <source>
        <strain evidence="2">S14</strain>
    </source>
</reference>
<dbReference type="RefSeq" id="WP_309391935.1">
    <property type="nucleotide sequence ID" value="NZ_JADBEO010000022.1"/>
</dbReference>
<feature type="region of interest" description="Disordered" evidence="1">
    <location>
        <begin position="83"/>
        <end position="111"/>
    </location>
</feature>
<evidence type="ECO:0000256" key="1">
    <source>
        <dbReference type="SAM" id="MobiDB-lite"/>
    </source>
</evidence>
<gene>
    <name evidence="2" type="ORF">IHQ68_11545</name>
</gene>
<organism evidence="2 3">
    <name type="scientific">Chelatococcus sambhunathii</name>
    <dbReference type="NCBI Taxonomy" id="363953"/>
    <lineage>
        <taxon>Bacteria</taxon>
        <taxon>Pseudomonadati</taxon>
        <taxon>Pseudomonadota</taxon>
        <taxon>Alphaproteobacteria</taxon>
        <taxon>Hyphomicrobiales</taxon>
        <taxon>Chelatococcaceae</taxon>
        <taxon>Chelatococcus</taxon>
    </lineage>
</organism>
<evidence type="ECO:0000313" key="3">
    <source>
        <dbReference type="Proteomes" id="UP001181622"/>
    </source>
</evidence>
<evidence type="ECO:0000313" key="2">
    <source>
        <dbReference type="EMBL" id="MDR4307252.1"/>
    </source>
</evidence>
<dbReference type="Proteomes" id="UP001181622">
    <property type="component" value="Unassembled WGS sequence"/>
</dbReference>
<accession>A0ABU1DGP1</accession>
<sequence length="111" mass="11419">MAVTVTAVLEMEEKMISPEEAAAAAMTAEAAMPDPAIAALSVKSLVLDLPLAIAVEVVRFNVRVAMAWLDHVAIVAALNHPTDSVPPLEPHAPPLRVASPLPGDAAAKIAA</sequence>
<comment type="caution">
    <text evidence="2">The sequence shown here is derived from an EMBL/GenBank/DDBJ whole genome shotgun (WGS) entry which is preliminary data.</text>
</comment>
<name>A0ABU1DGP1_9HYPH</name>
<proteinExistence type="predicted"/>
<keyword evidence="3" id="KW-1185">Reference proteome</keyword>
<dbReference type="EMBL" id="JADBEO010000022">
    <property type="protein sequence ID" value="MDR4307252.1"/>
    <property type="molecule type" value="Genomic_DNA"/>
</dbReference>
<protein>
    <submittedName>
        <fullName evidence="2">Uncharacterized protein</fullName>
    </submittedName>
</protein>